<evidence type="ECO:0000313" key="2">
    <source>
        <dbReference type="Proteomes" id="UP000054805"/>
    </source>
</evidence>
<protein>
    <submittedName>
        <fullName evidence="1">Uncharacterized protein</fullName>
    </submittedName>
</protein>
<gene>
    <name evidence="1" type="ORF">T4B_13440</name>
</gene>
<proteinExistence type="predicted"/>
<reference evidence="1 2" key="1">
    <citation type="submission" date="2015-01" db="EMBL/GenBank/DDBJ databases">
        <title>Evolution of Trichinella species and genotypes.</title>
        <authorList>
            <person name="Korhonen P.K."/>
            <person name="Edoardo P."/>
            <person name="Giuseppe L.R."/>
            <person name="Gasser R.B."/>
        </authorList>
    </citation>
    <scope>NUCLEOTIDE SEQUENCE [LARGE SCALE GENOMIC DNA]</scope>
    <source>
        <strain evidence="1">ISS588</strain>
    </source>
</reference>
<name>A0A0V1GR93_TRIPS</name>
<dbReference type="Proteomes" id="UP000054805">
    <property type="component" value="Unassembled WGS sequence"/>
</dbReference>
<dbReference type="EMBL" id="JYDS01000732">
    <property type="protein sequence ID" value="KRZ00872.1"/>
    <property type="molecule type" value="Genomic_DNA"/>
</dbReference>
<comment type="caution">
    <text evidence="1">The sequence shown here is derived from an EMBL/GenBank/DDBJ whole genome shotgun (WGS) entry which is preliminary data.</text>
</comment>
<keyword evidence="2" id="KW-1185">Reference proteome</keyword>
<dbReference type="AlphaFoldDB" id="A0A0V1GR93"/>
<accession>A0A0V1GR93</accession>
<evidence type="ECO:0000313" key="1">
    <source>
        <dbReference type="EMBL" id="KRZ00872.1"/>
    </source>
</evidence>
<sequence>METSACLYSTAGCLLAPQLAISFQFAQFRDFSENLISQKMSEFIVDTTSEELGDLCYVFQLANGAHLEQKWGYFMGTSDKHQDLNSN</sequence>
<organism evidence="1 2">
    <name type="scientific">Trichinella pseudospiralis</name>
    <name type="common">Parasitic roundworm</name>
    <dbReference type="NCBI Taxonomy" id="6337"/>
    <lineage>
        <taxon>Eukaryota</taxon>
        <taxon>Metazoa</taxon>
        <taxon>Ecdysozoa</taxon>
        <taxon>Nematoda</taxon>
        <taxon>Enoplea</taxon>
        <taxon>Dorylaimia</taxon>
        <taxon>Trichinellida</taxon>
        <taxon>Trichinellidae</taxon>
        <taxon>Trichinella</taxon>
    </lineage>
</organism>